<name>A0A143PJ13_LUTPR</name>
<protein>
    <recommendedName>
        <fullName evidence="3">Outer membrane lipoprotein-sorting protein</fullName>
    </recommendedName>
</protein>
<reference evidence="1 2" key="1">
    <citation type="journal article" date="2016" name="Genome Announc.">
        <title>First Complete Genome Sequence of a Subdivision 6 Acidobacterium Strain.</title>
        <authorList>
            <person name="Huang S."/>
            <person name="Vieira S."/>
            <person name="Bunk B."/>
            <person name="Riedel T."/>
            <person name="Sproer C."/>
            <person name="Overmann J."/>
        </authorList>
    </citation>
    <scope>NUCLEOTIDE SEQUENCE [LARGE SCALE GENOMIC DNA]</scope>
    <source>
        <strain evidence="2">DSM 100886 HEG_-6_39</strain>
    </source>
</reference>
<gene>
    <name evidence="1" type="ORF">LuPra_01426</name>
</gene>
<sequence length="316" mass="35896">MGVEMDALPVRRRPHRHVTAVLVLTACVIASGLSGLSTAARAGQATGAPLPDTQQLVREVQAGLRTDEELLRQYTFRERRRDVDVTKFGKVRFGPWREFEVYPSEVPGETYKRLVSVDNVPLSPAVLARRDAEHRKTVLDQLEQIRVETPAQRQKRLAKKTRERQEEQDVIDDVFAVYQIAILGRETLDGRPTILTSLTPRPRARTRSDAGKFLKKIRGKAWVNEADRQVVRAELEAVEDITFGLGLLARMRRGSTITFRRTLVNNEIWLPAEAQYKLVGKTLIFRKFALESTTSFSDYKKFNVSTSEDIAVKPEI</sequence>
<dbReference type="EMBL" id="CP015136">
    <property type="protein sequence ID" value="AMY08233.1"/>
    <property type="molecule type" value="Genomic_DNA"/>
</dbReference>
<keyword evidence="2" id="KW-1185">Reference proteome</keyword>
<accession>A0A143PJ13</accession>
<reference evidence="2" key="2">
    <citation type="submission" date="2016-04" db="EMBL/GenBank/DDBJ databases">
        <title>First Complete Genome Sequence of a Subdivision 6 Acidobacterium.</title>
        <authorList>
            <person name="Huang S."/>
            <person name="Vieira S."/>
            <person name="Bunk B."/>
            <person name="Riedel T."/>
            <person name="Sproeer C."/>
            <person name="Overmann J."/>
        </authorList>
    </citation>
    <scope>NUCLEOTIDE SEQUENCE [LARGE SCALE GENOMIC DNA]</scope>
    <source>
        <strain evidence="2">DSM 100886 HEG_-6_39</strain>
    </source>
</reference>
<proteinExistence type="predicted"/>
<dbReference type="AlphaFoldDB" id="A0A143PJ13"/>
<organism evidence="1 2">
    <name type="scientific">Luteitalea pratensis</name>
    <dbReference type="NCBI Taxonomy" id="1855912"/>
    <lineage>
        <taxon>Bacteria</taxon>
        <taxon>Pseudomonadati</taxon>
        <taxon>Acidobacteriota</taxon>
        <taxon>Vicinamibacteria</taxon>
        <taxon>Vicinamibacterales</taxon>
        <taxon>Vicinamibacteraceae</taxon>
        <taxon>Luteitalea</taxon>
    </lineage>
</organism>
<evidence type="ECO:0008006" key="3">
    <source>
        <dbReference type="Google" id="ProtNLM"/>
    </source>
</evidence>
<evidence type="ECO:0000313" key="2">
    <source>
        <dbReference type="Proteomes" id="UP000076079"/>
    </source>
</evidence>
<dbReference type="STRING" id="1855912.LuPra_01426"/>
<dbReference type="KEGG" id="abac:LuPra_01426"/>
<evidence type="ECO:0000313" key="1">
    <source>
        <dbReference type="EMBL" id="AMY08233.1"/>
    </source>
</evidence>
<dbReference type="Proteomes" id="UP000076079">
    <property type="component" value="Chromosome"/>
</dbReference>